<accession>A0AA88D6N4</accession>
<feature type="region of interest" description="Disordered" evidence="1">
    <location>
        <begin position="1"/>
        <end position="64"/>
    </location>
</feature>
<protein>
    <submittedName>
        <fullName evidence="2">Uncharacterized protein</fullName>
    </submittedName>
</protein>
<evidence type="ECO:0000313" key="3">
    <source>
        <dbReference type="Proteomes" id="UP001187192"/>
    </source>
</evidence>
<dbReference type="Proteomes" id="UP001187192">
    <property type="component" value="Unassembled WGS sequence"/>
</dbReference>
<feature type="compositionally biased region" description="Basic residues" evidence="1">
    <location>
        <begin position="51"/>
        <end position="64"/>
    </location>
</feature>
<proteinExistence type="predicted"/>
<name>A0AA88D6N4_FICCA</name>
<dbReference type="EMBL" id="BTGU01000026">
    <property type="protein sequence ID" value="GMN47798.1"/>
    <property type="molecule type" value="Genomic_DNA"/>
</dbReference>
<evidence type="ECO:0000256" key="1">
    <source>
        <dbReference type="SAM" id="MobiDB-lite"/>
    </source>
</evidence>
<feature type="compositionally biased region" description="Acidic residues" evidence="1">
    <location>
        <begin position="11"/>
        <end position="25"/>
    </location>
</feature>
<evidence type="ECO:0000313" key="2">
    <source>
        <dbReference type="EMBL" id="GMN47798.1"/>
    </source>
</evidence>
<organism evidence="2 3">
    <name type="scientific">Ficus carica</name>
    <name type="common">Common fig</name>
    <dbReference type="NCBI Taxonomy" id="3494"/>
    <lineage>
        <taxon>Eukaryota</taxon>
        <taxon>Viridiplantae</taxon>
        <taxon>Streptophyta</taxon>
        <taxon>Embryophyta</taxon>
        <taxon>Tracheophyta</taxon>
        <taxon>Spermatophyta</taxon>
        <taxon>Magnoliopsida</taxon>
        <taxon>eudicotyledons</taxon>
        <taxon>Gunneridae</taxon>
        <taxon>Pentapetalae</taxon>
        <taxon>rosids</taxon>
        <taxon>fabids</taxon>
        <taxon>Rosales</taxon>
        <taxon>Moraceae</taxon>
        <taxon>Ficeae</taxon>
        <taxon>Ficus</taxon>
    </lineage>
</organism>
<dbReference type="AlphaFoldDB" id="A0AA88D6N4"/>
<gene>
    <name evidence="2" type="ORF">TIFTF001_016982</name>
</gene>
<sequence length="64" mass="6598">MTRDDIYPGSGEDDSGDVVGCDDEVGGSIKGGDDERHDSDIPSRAGNSTRGKGRAGKGGKPFRS</sequence>
<feature type="compositionally biased region" description="Basic and acidic residues" evidence="1">
    <location>
        <begin position="31"/>
        <end position="41"/>
    </location>
</feature>
<reference evidence="2" key="1">
    <citation type="submission" date="2023-07" db="EMBL/GenBank/DDBJ databases">
        <title>draft genome sequence of fig (Ficus carica).</title>
        <authorList>
            <person name="Takahashi T."/>
            <person name="Nishimura K."/>
        </authorList>
    </citation>
    <scope>NUCLEOTIDE SEQUENCE</scope>
</reference>
<keyword evidence="3" id="KW-1185">Reference proteome</keyword>
<comment type="caution">
    <text evidence="2">The sequence shown here is derived from an EMBL/GenBank/DDBJ whole genome shotgun (WGS) entry which is preliminary data.</text>
</comment>